<dbReference type="EMBL" id="RCVM01000022">
    <property type="protein sequence ID" value="RLY01808.1"/>
    <property type="molecule type" value="Genomic_DNA"/>
</dbReference>
<dbReference type="PROSITE" id="PS50005">
    <property type="entry name" value="TPR"/>
    <property type="match status" value="1"/>
</dbReference>
<comment type="caution">
    <text evidence="2">The sequence shown here is derived from an EMBL/GenBank/DDBJ whole genome shotgun (WGS) entry which is preliminary data.</text>
</comment>
<keyword evidence="1" id="KW-0802">TPR repeat</keyword>
<dbReference type="PANTHER" id="PTHR12558:SF13">
    <property type="entry name" value="CELL DIVISION CYCLE PROTEIN 27 HOMOLOG"/>
    <property type="match status" value="1"/>
</dbReference>
<protein>
    <recommendedName>
        <fullName evidence="4">Tetratricopeptide repeat protein</fullName>
    </recommendedName>
</protein>
<proteinExistence type="predicted"/>
<evidence type="ECO:0008006" key="4">
    <source>
        <dbReference type="Google" id="ProtNLM"/>
    </source>
</evidence>
<dbReference type="Gene3D" id="1.25.40.10">
    <property type="entry name" value="Tetratricopeptide repeat domain"/>
    <property type="match status" value="2"/>
</dbReference>
<organism evidence="2 3">
    <name type="scientific">Streptococcus hillyeri</name>
    <dbReference type="NCBI Taxonomy" id="2282420"/>
    <lineage>
        <taxon>Bacteria</taxon>
        <taxon>Bacillati</taxon>
        <taxon>Bacillota</taxon>
        <taxon>Bacilli</taxon>
        <taxon>Lactobacillales</taxon>
        <taxon>Streptococcaceae</taxon>
        <taxon>Streptococcus</taxon>
    </lineage>
</organism>
<evidence type="ECO:0000313" key="3">
    <source>
        <dbReference type="Proteomes" id="UP000279194"/>
    </source>
</evidence>
<dbReference type="PANTHER" id="PTHR12558">
    <property type="entry name" value="CELL DIVISION CYCLE 16,23,27"/>
    <property type="match status" value="1"/>
</dbReference>
<reference evidence="2 3" key="1">
    <citation type="submission" date="2018-10" db="EMBL/GenBank/DDBJ databases">
        <title>Streptococcus hillyeri sp. nov., isolated from equine tracheal sample.</title>
        <authorList>
            <person name="Macfadyen A.C."/>
            <person name="Waller A."/>
            <person name="Paterson G.K."/>
        </authorList>
    </citation>
    <scope>NUCLEOTIDE SEQUENCE [LARGE SCALE GENOMIC DNA]</scope>
    <source>
        <strain evidence="2 3">28462</strain>
    </source>
</reference>
<sequence length="409" mass="47278">MLNSEKMLASLQAQDLVRVEKYFQRALDNDPQDVLLELAEYLESIGFFPQAKKIYDKLKGDYPEVNVNLAQIAAEDGDMEAAFLYLDAISAESEDYLSALLVMADLYQMEGLTDVARDKLLLAADLTDEPLVIFGIAELEYELDNYKEAIAYYAKLDNRDILETTGVSTYQRIGRSYAKLGKFEAAIEFLEKTLEIEYDDSVAFELGVILYDQEEYQKANLYFKQLDTMNPDFAGYEYVYALSLRAEHKSEEALRLVQQGLTKNEFDSQLLLLASQLSYETHDRKAAESYLLSAKDLSEDLEEVLLRLSTLYLEEERYEEVVALQSEDLEMVLTKWNIAKAYHELEQETEAFELYQEIAGDLSENPEFLQDYAYLLREFGYRDEAKQIVNRYLEMVPDDINMLSFKEEL</sequence>
<evidence type="ECO:0000256" key="1">
    <source>
        <dbReference type="PROSITE-ProRule" id="PRU00339"/>
    </source>
</evidence>
<dbReference type="Pfam" id="PF13181">
    <property type="entry name" value="TPR_8"/>
    <property type="match status" value="1"/>
</dbReference>
<evidence type="ECO:0000313" key="2">
    <source>
        <dbReference type="EMBL" id="RLY01808.1"/>
    </source>
</evidence>
<dbReference type="SMART" id="SM00028">
    <property type="entry name" value="TPR"/>
    <property type="match status" value="4"/>
</dbReference>
<dbReference type="InterPro" id="IPR011990">
    <property type="entry name" value="TPR-like_helical_dom_sf"/>
</dbReference>
<dbReference type="AlphaFoldDB" id="A0A3L9DNN7"/>
<dbReference type="PROSITE" id="PS50293">
    <property type="entry name" value="TPR_REGION"/>
    <property type="match status" value="1"/>
</dbReference>
<accession>A0A3L9DNN7</accession>
<name>A0A3L9DNN7_9STRE</name>
<gene>
    <name evidence="2" type="ORF">EAF07_09035</name>
</gene>
<feature type="repeat" description="TPR" evidence="1">
    <location>
        <begin position="167"/>
        <end position="200"/>
    </location>
</feature>
<dbReference type="Proteomes" id="UP000279194">
    <property type="component" value="Unassembled WGS sequence"/>
</dbReference>
<dbReference type="InterPro" id="IPR019734">
    <property type="entry name" value="TPR_rpt"/>
</dbReference>
<dbReference type="SUPFAM" id="SSF48452">
    <property type="entry name" value="TPR-like"/>
    <property type="match status" value="2"/>
</dbReference>
<dbReference type="RefSeq" id="WP_121836232.1">
    <property type="nucleotide sequence ID" value="NZ_CP163513.1"/>
</dbReference>
<keyword evidence="3" id="KW-1185">Reference proteome</keyword>
<dbReference type="OrthoDB" id="2080803at2"/>